<evidence type="ECO:0008006" key="4">
    <source>
        <dbReference type="Google" id="ProtNLM"/>
    </source>
</evidence>
<keyword evidence="1" id="KW-0812">Transmembrane</keyword>
<dbReference type="EMBL" id="JAHYBX010000001">
    <property type="protein sequence ID" value="MCA1855415.1"/>
    <property type="molecule type" value="Genomic_DNA"/>
</dbReference>
<dbReference type="Proteomes" id="UP001198602">
    <property type="component" value="Unassembled WGS sequence"/>
</dbReference>
<sequence>MRPRLVPPAPPRAQRGIALLEALLAAVILAIGLLGTIGLQARSYAALSDAGMRAEAAIAANKLLGIMNTDISHLEDYALEADGEPSARLEQWHEETVRLIPGARITIAVTPGEDAAPAAVDIAIRWQRKADTPGNTHRVTSYFAGSR</sequence>
<organism evidence="2 3">
    <name type="scientific">Massilia hydrophila</name>
    <dbReference type="NCBI Taxonomy" id="3044279"/>
    <lineage>
        <taxon>Bacteria</taxon>
        <taxon>Pseudomonadati</taxon>
        <taxon>Pseudomonadota</taxon>
        <taxon>Betaproteobacteria</taxon>
        <taxon>Burkholderiales</taxon>
        <taxon>Oxalobacteraceae</taxon>
        <taxon>Telluria group</taxon>
        <taxon>Massilia</taxon>
    </lineage>
</organism>
<feature type="transmembrane region" description="Helical" evidence="1">
    <location>
        <begin position="16"/>
        <end position="39"/>
    </location>
</feature>
<evidence type="ECO:0000313" key="2">
    <source>
        <dbReference type="EMBL" id="MCA1855415.1"/>
    </source>
</evidence>
<name>A0ABS7Y6T9_9BURK</name>
<evidence type="ECO:0000256" key="1">
    <source>
        <dbReference type="SAM" id="Phobius"/>
    </source>
</evidence>
<keyword evidence="3" id="KW-1185">Reference proteome</keyword>
<dbReference type="RefSeq" id="WP_225237764.1">
    <property type="nucleotide sequence ID" value="NZ_JAHYBX010000001.1"/>
</dbReference>
<proteinExistence type="predicted"/>
<comment type="caution">
    <text evidence="2">The sequence shown here is derived from an EMBL/GenBank/DDBJ whole genome shotgun (WGS) entry which is preliminary data.</text>
</comment>
<keyword evidence="1" id="KW-1133">Transmembrane helix</keyword>
<protein>
    <recommendedName>
        <fullName evidence="4">Type IV pilus modification protein PilV</fullName>
    </recommendedName>
</protein>
<keyword evidence="1" id="KW-0472">Membrane</keyword>
<gene>
    <name evidence="2" type="ORF">LE190_05685</name>
</gene>
<reference evidence="2 3" key="1">
    <citation type="submission" date="2021-07" db="EMBL/GenBank/DDBJ databases">
        <title>Characterization of Violacein-producing bacteria and related species.</title>
        <authorList>
            <person name="Wilson H.S."/>
            <person name="De Leon M.E."/>
        </authorList>
    </citation>
    <scope>NUCLEOTIDE SEQUENCE [LARGE SCALE GENOMIC DNA]</scope>
    <source>
        <strain evidence="2 3">HSC-2F05</strain>
    </source>
</reference>
<evidence type="ECO:0000313" key="3">
    <source>
        <dbReference type="Proteomes" id="UP001198602"/>
    </source>
</evidence>
<accession>A0ABS7Y6T9</accession>